<protein>
    <submittedName>
        <fullName evidence="1">Enoyl-[acyl-carrier-protein] reductase (NADH)</fullName>
    </submittedName>
</protein>
<reference evidence="1 2" key="1">
    <citation type="submission" date="2020-07" db="EMBL/GenBank/DDBJ databases">
        <title>Exploring microbial biodiversity for novel pathways involved in the catabolism of aromatic compounds derived from lignin.</title>
        <authorList>
            <person name="Elkins J."/>
        </authorList>
    </citation>
    <scope>NUCLEOTIDE SEQUENCE [LARGE SCALE GENOMIC DNA]</scope>
    <source>
        <strain evidence="1 2">H2C3B</strain>
    </source>
</reference>
<name>A0A7Y9W5P8_9BURK</name>
<comment type="caution">
    <text evidence="1">The sequence shown here is derived from an EMBL/GenBank/DDBJ whole genome shotgun (WGS) entry which is preliminary data.</text>
</comment>
<dbReference type="Proteomes" id="UP000572540">
    <property type="component" value="Unassembled WGS sequence"/>
</dbReference>
<dbReference type="EMBL" id="JACCAU010000001">
    <property type="protein sequence ID" value="NYH14188.1"/>
    <property type="molecule type" value="Genomic_DNA"/>
</dbReference>
<evidence type="ECO:0000313" key="1">
    <source>
        <dbReference type="EMBL" id="NYH14188.1"/>
    </source>
</evidence>
<dbReference type="AlphaFoldDB" id="A0A7Y9W5P8"/>
<organism evidence="1 2">
    <name type="scientific">Paraburkholderia bryophila</name>
    <dbReference type="NCBI Taxonomy" id="420952"/>
    <lineage>
        <taxon>Bacteria</taxon>
        <taxon>Pseudomonadati</taxon>
        <taxon>Pseudomonadota</taxon>
        <taxon>Betaproteobacteria</taxon>
        <taxon>Burkholderiales</taxon>
        <taxon>Burkholderiaceae</taxon>
        <taxon>Paraburkholderia</taxon>
    </lineage>
</organism>
<sequence length="36" mass="4149">MEPVNAALESSARYLATYLAGRRISVRMKYHALPRR</sequence>
<proteinExistence type="predicted"/>
<gene>
    <name evidence="1" type="ORF">GGD41_001416</name>
</gene>
<evidence type="ECO:0000313" key="2">
    <source>
        <dbReference type="Proteomes" id="UP000572540"/>
    </source>
</evidence>
<accession>A0A7Y9W5P8</accession>